<dbReference type="PANTHER" id="PTHR43053">
    <property type="entry name" value="GLYCOSIDASE FAMILY 31"/>
    <property type="match status" value="1"/>
</dbReference>
<dbReference type="STRING" id="545619.SAMN04489860_0524"/>
<proteinExistence type="predicted"/>
<evidence type="ECO:0000256" key="1">
    <source>
        <dbReference type="ARBA" id="ARBA00001255"/>
    </source>
</evidence>
<accession>A0A1H1NG15</accession>
<dbReference type="PRINTS" id="PR00743">
    <property type="entry name" value="GLHYDRLASE36"/>
</dbReference>
<evidence type="ECO:0000313" key="8">
    <source>
        <dbReference type="Proteomes" id="UP000185663"/>
    </source>
</evidence>
<dbReference type="CDD" id="cd14791">
    <property type="entry name" value="GH36"/>
    <property type="match status" value="1"/>
</dbReference>
<dbReference type="OrthoDB" id="9758822at2"/>
<dbReference type="Gene3D" id="3.20.20.70">
    <property type="entry name" value="Aldolase class I"/>
    <property type="match status" value="1"/>
</dbReference>
<dbReference type="Pfam" id="PF16874">
    <property type="entry name" value="Glyco_hydro_36C"/>
    <property type="match status" value="1"/>
</dbReference>
<dbReference type="eggNOG" id="COG3345">
    <property type="taxonomic scope" value="Bacteria"/>
</dbReference>
<dbReference type="InterPro" id="IPR000111">
    <property type="entry name" value="Glyco_hydro_27/36_CS"/>
</dbReference>
<dbReference type="InterPro" id="IPR002252">
    <property type="entry name" value="Glyco_hydro_36"/>
</dbReference>
<dbReference type="InterPro" id="IPR038417">
    <property type="entry name" value="Alpga-gal_N_sf"/>
</dbReference>
<gene>
    <name evidence="7" type="ORF">SAMN04489860_0524</name>
</gene>
<dbReference type="Pfam" id="PF02065">
    <property type="entry name" value="Melibiase"/>
    <property type="match status" value="1"/>
</dbReference>
<dbReference type="EC" id="3.2.1.22" evidence="2"/>
<keyword evidence="8" id="KW-1185">Reference proteome</keyword>
<evidence type="ECO:0000313" key="7">
    <source>
        <dbReference type="EMBL" id="SDR97898.1"/>
    </source>
</evidence>
<dbReference type="GO" id="GO:0016052">
    <property type="term" value="P:carbohydrate catabolic process"/>
    <property type="evidence" value="ECO:0007669"/>
    <property type="project" value="InterPro"/>
</dbReference>
<reference evidence="7 8" key="1">
    <citation type="submission" date="2016-10" db="EMBL/GenBank/DDBJ databases">
        <authorList>
            <person name="de Groot N.N."/>
        </authorList>
    </citation>
    <scope>NUCLEOTIDE SEQUENCE [LARGE SCALE GENOMIC DNA]</scope>
    <source>
        <strain evidence="7 8">DSM 22126</strain>
    </source>
</reference>
<sequence length="703" mass="76406">MTIHHLRAAGTSLVLDARGTAVPAVVHWGRDLGPTSAADLETLADAQVPAVPPSSVDVPLRSRLVPLPADGWSGRPGLRGWRPDGERAAAYVGLQHRGSRSDVAGSVTVHLGDDAAGLEVEVTLTLGLSGVLESRTRVTNVGTSSYVLDGVVATLPLPARAGEILDLSGRWSGERRPQRVPVRDGAWTRETRHGRPGHDAPTVTVVGVPGFSFRAGEVWAVHHAWSGDTSVHVEHQPTGHTVVGAGELWGPGEVVLAPGESYDSPRTLAAWSDNGMDGTSECFHAWTRSRPRRTSRPRPVTLNTWEAVYFDHDLARLTALADVAADVGVERFVLDDGWFRGRVDDTRALGDWQVDPDRWPDGLGPLVEHVRARGMGFGLWVEPEMVNLDSDLARAHPEWVLQGAAHREPLAWRHQHVLDLAQPGAYATVRDAMVALLETYPVEYLKWDQNRDVLDGPSRPQVLATRRLMDELTDRFPGLEIESCSSGGARVDLDVLDRTDRVWASDTNDPLERQAVQRWTGLLVPPELVGTHVGDARAHTTGRSQSLGFRLLTAVFGHSGIEADITALSEDDRRALRRWTALVRDLRPLVATGVTVRADRTEESWVHGIVAPDRTEAIYAVVSRTASVDAMPAPACLPGLDPGRRYRVERVDLGPVALAVQDAPPPWWDQGAVELAGAVLESVGLPLPCLAPEQGVLLRVRRV</sequence>
<dbReference type="Pfam" id="PF16875">
    <property type="entry name" value="Glyco_hydro_36N"/>
    <property type="match status" value="1"/>
</dbReference>
<dbReference type="FunFam" id="3.20.20.70:FF:000118">
    <property type="entry name" value="Alpha-galactosidase"/>
    <property type="match status" value="1"/>
</dbReference>
<protein>
    <recommendedName>
        <fullName evidence="2">alpha-galactosidase</fullName>
        <ecNumber evidence="2">3.2.1.22</ecNumber>
    </recommendedName>
</protein>
<dbReference type="InterPro" id="IPR013785">
    <property type="entry name" value="Aldolase_TIM"/>
</dbReference>
<dbReference type="Proteomes" id="UP000185663">
    <property type="component" value="Chromosome I"/>
</dbReference>
<keyword evidence="4" id="KW-0326">Glycosidase</keyword>
<dbReference type="InterPro" id="IPR050985">
    <property type="entry name" value="Alpha-glycosidase_related"/>
</dbReference>
<dbReference type="EMBL" id="LT629776">
    <property type="protein sequence ID" value="SDR97898.1"/>
    <property type="molecule type" value="Genomic_DNA"/>
</dbReference>
<feature type="domain" description="Glycosyl hydrolase family 36 N-terminal" evidence="6">
    <location>
        <begin position="23"/>
        <end position="256"/>
    </location>
</feature>
<dbReference type="GO" id="GO:0004557">
    <property type="term" value="F:alpha-galactosidase activity"/>
    <property type="evidence" value="ECO:0007669"/>
    <property type="project" value="UniProtKB-EC"/>
</dbReference>
<organism evidence="7 8">
    <name type="scientific">Paraoerskovia marina</name>
    <dbReference type="NCBI Taxonomy" id="545619"/>
    <lineage>
        <taxon>Bacteria</taxon>
        <taxon>Bacillati</taxon>
        <taxon>Actinomycetota</taxon>
        <taxon>Actinomycetes</taxon>
        <taxon>Micrococcales</taxon>
        <taxon>Cellulomonadaceae</taxon>
        <taxon>Paraoerskovia</taxon>
    </lineage>
</organism>
<comment type="catalytic activity">
    <reaction evidence="1">
        <text>Hydrolysis of terminal, non-reducing alpha-D-galactose residues in alpha-D-galactosides, including galactose oligosaccharides, galactomannans and galactolipids.</text>
        <dbReference type="EC" id="3.2.1.22"/>
    </reaction>
</comment>
<dbReference type="RefSeq" id="WP_083371475.1">
    <property type="nucleotide sequence ID" value="NZ_LT629776.1"/>
</dbReference>
<dbReference type="InterPro" id="IPR017853">
    <property type="entry name" value="GH"/>
</dbReference>
<dbReference type="Gene3D" id="2.70.98.60">
    <property type="entry name" value="alpha-galactosidase from lactobacil brevis"/>
    <property type="match status" value="1"/>
</dbReference>
<dbReference type="InterPro" id="IPR013780">
    <property type="entry name" value="Glyco_hydro_b"/>
</dbReference>
<evidence type="ECO:0000256" key="3">
    <source>
        <dbReference type="ARBA" id="ARBA00022801"/>
    </source>
</evidence>
<keyword evidence="3" id="KW-0378">Hydrolase</keyword>
<evidence type="ECO:0000259" key="5">
    <source>
        <dbReference type="Pfam" id="PF16874"/>
    </source>
</evidence>
<dbReference type="Gene3D" id="2.60.40.1180">
    <property type="entry name" value="Golgi alpha-mannosidase II"/>
    <property type="match status" value="1"/>
</dbReference>
<evidence type="ECO:0000256" key="2">
    <source>
        <dbReference type="ARBA" id="ARBA00012755"/>
    </source>
</evidence>
<feature type="domain" description="Glycosyl hydrolase family 36 C-terminal" evidence="5">
    <location>
        <begin position="609"/>
        <end position="688"/>
    </location>
</feature>
<evidence type="ECO:0000256" key="4">
    <source>
        <dbReference type="ARBA" id="ARBA00023295"/>
    </source>
</evidence>
<name>A0A1H1NG15_9CELL</name>
<dbReference type="PROSITE" id="PS00512">
    <property type="entry name" value="ALPHA_GALACTOSIDASE"/>
    <property type="match status" value="1"/>
</dbReference>
<dbReference type="InterPro" id="IPR031705">
    <property type="entry name" value="Glyco_hydro_36_C"/>
</dbReference>
<dbReference type="InterPro" id="IPR031704">
    <property type="entry name" value="Glyco_hydro_36_N"/>
</dbReference>
<evidence type="ECO:0000259" key="6">
    <source>
        <dbReference type="Pfam" id="PF16875"/>
    </source>
</evidence>
<dbReference type="SUPFAM" id="SSF51445">
    <property type="entry name" value="(Trans)glycosidases"/>
    <property type="match status" value="1"/>
</dbReference>
<dbReference type="AlphaFoldDB" id="A0A1H1NG15"/>
<dbReference type="PANTHER" id="PTHR43053:SF3">
    <property type="entry name" value="ALPHA-GALACTOSIDASE C-RELATED"/>
    <property type="match status" value="1"/>
</dbReference>